<dbReference type="PANTHER" id="PTHR34722:SF9">
    <property type="entry name" value="HOMOLOG OF ODR-2 (TWO)"/>
    <property type="match status" value="1"/>
</dbReference>
<proteinExistence type="predicted"/>
<dbReference type="OrthoDB" id="5865523at2759"/>
<protein>
    <submittedName>
        <fullName evidence="1">Uncharacterized protein</fullName>
    </submittedName>
</protein>
<name>A0A016VAL9_9BILA</name>
<organism evidence="1 2">
    <name type="scientific">Ancylostoma ceylanicum</name>
    <dbReference type="NCBI Taxonomy" id="53326"/>
    <lineage>
        <taxon>Eukaryota</taxon>
        <taxon>Metazoa</taxon>
        <taxon>Ecdysozoa</taxon>
        <taxon>Nematoda</taxon>
        <taxon>Chromadorea</taxon>
        <taxon>Rhabditida</taxon>
        <taxon>Rhabditina</taxon>
        <taxon>Rhabditomorpha</taxon>
        <taxon>Strongyloidea</taxon>
        <taxon>Ancylostomatidae</taxon>
        <taxon>Ancylostomatinae</taxon>
        <taxon>Ancylostoma</taxon>
    </lineage>
</organism>
<dbReference type="Pfam" id="PF06579">
    <property type="entry name" value="Ly-6_related"/>
    <property type="match status" value="1"/>
</dbReference>
<dbReference type="GO" id="GO:0043025">
    <property type="term" value="C:neuronal cell body"/>
    <property type="evidence" value="ECO:0007669"/>
    <property type="project" value="TreeGrafter"/>
</dbReference>
<dbReference type="GO" id="GO:1990834">
    <property type="term" value="P:response to odorant"/>
    <property type="evidence" value="ECO:0007669"/>
    <property type="project" value="TreeGrafter"/>
</dbReference>
<dbReference type="AlphaFoldDB" id="A0A016VAL9"/>
<evidence type="ECO:0000313" key="2">
    <source>
        <dbReference type="Proteomes" id="UP000024635"/>
    </source>
</evidence>
<dbReference type="GO" id="GO:0042048">
    <property type="term" value="P:olfactory behavior"/>
    <property type="evidence" value="ECO:0007669"/>
    <property type="project" value="TreeGrafter"/>
</dbReference>
<dbReference type="GO" id="GO:0030424">
    <property type="term" value="C:axon"/>
    <property type="evidence" value="ECO:0007669"/>
    <property type="project" value="TreeGrafter"/>
</dbReference>
<evidence type="ECO:0000313" key="1">
    <source>
        <dbReference type="EMBL" id="EYC23783.1"/>
    </source>
</evidence>
<dbReference type="InterPro" id="IPR010558">
    <property type="entry name" value="Ly-6-related"/>
</dbReference>
<accession>A0A016VAL9</accession>
<gene>
    <name evidence="1" type="primary">Acey_s0015.g2828</name>
    <name evidence="1" type="ORF">Y032_0015g2828</name>
</gene>
<reference evidence="2" key="1">
    <citation type="journal article" date="2015" name="Nat. Genet.">
        <title>The genome and transcriptome of the zoonotic hookworm Ancylostoma ceylanicum identify infection-specific gene families.</title>
        <authorList>
            <person name="Schwarz E.M."/>
            <person name="Hu Y."/>
            <person name="Antoshechkin I."/>
            <person name="Miller M.M."/>
            <person name="Sternberg P.W."/>
            <person name="Aroian R.V."/>
        </authorList>
    </citation>
    <scope>NUCLEOTIDE SEQUENCE</scope>
    <source>
        <strain evidence="2">HY135</strain>
    </source>
</reference>
<dbReference type="PANTHER" id="PTHR34722">
    <property type="entry name" value="HOMOLOG OF ODR-2 (TWO)-RELATED"/>
    <property type="match status" value="1"/>
</dbReference>
<dbReference type="Proteomes" id="UP000024635">
    <property type="component" value="Unassembled WGS sequence"/>
</dbReference>
<comment type="caution">
    <text evidence="1">The sequence shown here is derived from an EMBL/GenBank/DDBJ whole genome shotgun (WGS) entry which is preliminary data.</text>
</comment>
<sequence length="185" mass="21035">MVTSSHGRRQEDPAQSLRHCTYVTSSRSRRRRKSHFYPAVGNCYSCASTNMKSNFLTKERGPPNRKQEPLTFDNNCNEDPWIIKQRSTVACESKCFKWQQLLNNSGSFSMMTIRGCYDRMFDMMNPSTAPIPDHNFCTVGEVQLSCLSDASVIEHSCWCEGDYCNAVNTLSYAISTVLVALLIKF</sequence>
<keyword evidence="2" id="KW-1185">Reference proteome</keyword>
<dbReference type="EMBL" id="JARK01001351">
    <property type="protein sequence ID" value="EYC23783.1"/>
    <property type="molecule type" value="Genomic_DNA"/>
</dbReference>